<organism evidence="1 2">
    <name type="scientific">Caballeronia arvi</name>
    <dbReference type="NCBI Taxonomy" id="1777135"/>
    <lineage>
        <taxon>Bacteria</taxon>
        <taxon>Pseudomonadati</taxon>
        <taxon>Pseudomonadota</taxon>
        <taxon>Betaproteobacteria</taxon>
        <taxon>Burkholderiales</taxon>
        <taxon>Burkholderiaceae</taxon>
        <taxon>Caballeronia</taxon>
    </lineage>
</organism>
<reference evidence="1" key="1">
    <citation type="submission" date="2016-01" db="EMBL/GenBank/DDBJ databases">
        <authorList>
            <person name="Peeters C."/>
        </authorList>
    </citation>
    <scope>NUCLEOTIDE SEQUENCE [LARGE SCALE GENOMIC DNA]</scope>
    <source>
        <strain evidence="1">LMG 29317</strain>
    </source>
</reference>
<accession>A0A158L406</accession>
<name>A0A158L406_9BURK</name>
<dbReference type="EMBL" id="FCOM02000111">
    <property type="protein sequence ID" value="SAL88062.1"/>
    <property type="molecule type" value="Genomic_DNA"/>
</dbReference>
<protein>
    <submittedName>
        <fullName evidence="1">Uncharacterized protein</fullName>
    </submittedName>
</protein>
<evidence type="ECO:0000313" key="2">
    <source>
        <dbReference type="Proteomes" id="UP000055019"/>
    </source>
</evidence>
<sequence>MSQSGFRTTVPIASWLIRWSAGPPRLTESLRGASSSGAASSRRVAAWCLIGIVVGARDCYRHDALPMRARRREVFRRVAALKG</sequence>
<evidence type="ECO:0000313" key="1">
    <source>
        <dbReference type="EMBL" id="SAL88062.1"/>
    </source>
</evidence>
<gene>
    <name evidence="1" type="ORF">AWB74_08387</name>
</gene>
<proteinExistence type="predicted"/>
<comment type="caution">
    <text evidence="1">The sequence shown here is derived from an EMBL/GenBank/DDBJ whole genome shotgun (WGS) entry which is preliminary data.</text>
</comment>
<dbReference type="AlphaFoldDB" id="A0A158L406"/>
<dbReference type="Proteomes" id="UP000055019">
    <property type="component" value="Unassembled WGS sequence"/>
</dbReference>
<keyword evidence="2" id="KW-1185">Reference proteome</keyword>